<name>A0A917HW97_9SPHI</name>
<comment type="caution">
    <text evidence="9">The sequence shown here is derived from an EMBL/GenBank/DDBJ whole genome shotgun (WGS) entry which is preliminary data.</text>
</comment>
<feature type="compositionally biased region" description="Basic and acidic residues" evidence="6">
    <location>
        <begin position="389"/>
        <end position="401"/>
    </location>
</feature>
<dbReference type="RefSeq" id="WP_188506719.1">
    <property type="nucleotide sequence ID" value="NZ_BMER01000002.1"/>
</dbReference>
<reference evidence="9" key="2">
    <citation type="submission" date="2020-09" db="EMBL/GenBank/DDBJ databases">
        <authorList>
            <person name="Sun Q."/>
            <person name="Zhou Y."/>
        </authorList>
    </citation>
    <scope>NUCLEOTIDE SEQUENCE</scope>
    <source>
        <strain evidence="9">CGMCC 1.12195</strain>
    </source>
</reference>
<evidence type="ECO:0000259" key="8">
    <source>
        <dbReference type="Pfam" id="PF14322"/>
    </source>
</evidence>
<evidence type="ECO:0008006" key="11">
    <source>
        <dbReference type="Google" id="ProtNLM"/>
    </source>
</evidence>
<proteinExistence type="inferred from homology"/>
<evidence type="ECO:0000256" key="2">
    <source>
        <dbReference type="ARBA" id="ARBA00006275"/>
    </source>
</evidence>
<evidence type="ECO:0000256" key="4">
    <source>
        <dbReference type="ARBA" id="ARBA00023136"/>
    </source>
</evidence>
<keyword evidence="4" id="KW-0472">Membrane</keyword>
<protein>
    <recommendedName>
        <fullName evidence="11">Starch-binding associating with outer membrane</fullName>
    </recommendedName>
</protein>
<accession>A0A917HW97</accession>
<feature type="domain" description="RagB/SusD" evidence="7">
    <location>
        <begin position="548"/>
        <end position="739"/>
    </location>
</feature>
<evidence type="ECO:0000256" key="5">
    <source>
        <dbReference type="ARBA" id="ARBA00023237"/>
    </source>
</evidence>
<dbReference type="SUPFAM" id="SSF48452">
    <property type="entry name" value="TPR-like"/>
    <property type="match status" value="1"/>
</dbReference>
<keyword evidence="5" id="KW-0998">Cell outer membrane</keyword>
<feature type="domain" description="RagB/SusD" evidence="7">
    <location>
        <begin position="309"/>
        <end position="387"/>
    </location>
</feature>
<evidence type="ECO:0000256" key="1">
    <source>
        <dbReference type="ARBA" id="ARBA00004442"/>
    </source>
</evidence>
<keyword evidence="3" id="KW-0732">Signal</keyword>
<dbReference type="Pfam" id="PF07980">
    <property type="entry name" value="SusD_RagB"/>
    <property type="match status" value="2"/>
</dbReference>
<dbReference type="Proteomes" id="UP000660862">
    <property type="component" value="Unassembled WGS sequence"/>
</dbReference>
<dbReference type="Pfam" id="PF14322">
    <property type="entry name" value="SusD-like_3"/>
    <property type="match status" value="1"/>
</dbReference>
<comment type="similarity">
    <text evidence="2">Belongs to the SusD family.</text>
</comment>
<feature type="domain" description="SusD-like N-terminal" evidence="8">
    <location>
        <begin position="99"/>
        <end position="196"/>
    </location>
</feature>
<evidence type="ECO:0000259" key="7">
    <source>
        <dbReference type="Pfam" id="PF07980"/>
    </source>
</evidence>
<dbReference type="InterPro" id="IPR033985">
    <property type="entry name" value="SusD-like_N"/>
</dbReference>
<keyword evidence="10" id="KW-1185">Reference proteome</keyword>
<organism evidence="9 10">
    <name type="scientific">Parapedobacter pyrenivorans</name>
    <dbReference type="NCBI Taxonomy" id="1305674"/>
    <lineage>
        <taxon>Bacteria</taxon>
        <taxon>Pseudomonadati</taxon>
        <taxon>Bacteroidota</taxon>
        <taxon>Sphingobacteriia</taxon>
        <taxon>Sphingobacteriales</taxon>
        <taxon>Sphingobacteriaceae</taxon>
        <taxon>Parapedobacter</taxon>
    </lineage>
</organism>
<evidence type="ECO:0000256" key="3">
    <source>
        <dbReference type="ARBA" id="ARBA00022729"/>
    </source>
</evidence>
<dbReference type="Gene3D" id="1.25.40.390">
    <property type="match status" value="2"/>
</dbReference>
<evidence type="ECO:0000256" key="6">
    <source>
        <dbReference type="SAM" id="MobiDB-lite"/>
    </source>
</evidence>
<feature type="region of interest" description="Disordered" evidence="6">
    <location>
        <begin position="389"/>
        <end position="409"/>
    </location>
</feature>
<dbReference type="GO" id="GO:0009279">
    <property type="term" value="C:cell outer membrane"/>
    <property type="evidence" value="ECO:0007669"/>
    <property type="project" value="UniProtKB-SubCell"/>
</dbReference>
<dbReference type="EMBL" id="BMER01000002">
    <property type="protein sequence ID" value="GGG92290.1"/>
    <property type="molecule type" value="Genomic_DNA"/>
</dbReference>
<evidence type="ECO:0000313" key="10">
    <source>
        <dbReference type="Proteomes" id="UP000660862"/>
    </source>
</evidence>
<dbReference type="InterPro" id="IPR011990">
    <property type="entry name" value="TPR-like_helical_dom_sf"/>
</dbReference>
<gene>
    <name evidence="9" type="ORF">GCM10007415_28780</name>
</gene>
<dbReference type="AlphaFoldDB" id="A0A917HW97"/>
<evidence type="ECO:0000313" key="9">
    <source>
        <dbReference type="EMBL" id="GGG92290.1"/>
    </source>
</evidence>
<comment type="subcellular location">
    <subcellularLocation>
        <location evidence="1">Cell outer membrane</location>
    </subcellularLocation>
</comment>
<reference evidence="9" key="1">
    <citation type="journal article" date="2014" name="Int. J. Syst. Evol. Microbiol.">
        <title>Complete genome sequence of Corynebacterium casei LMG S-19264T (=DSM 44701T), isolated from a smear-ripened cheese.</title>
        <authorList>
            <consortium name="US DOE Joint Genome Institute (JGI-PGF)"/>
            <person name="Walter F."/>
            <person name="Albersmeier A."/>
            <person name="Kalinowski J."/>
            <person name="Ruckert C."/>
        </authorList>
    </citation>
    <scope>NUCLEOTIDE SEQUENCE</scope>
    <source>
        <strain evidence="9">CGMCC 1.12195</strain>
    </source>
</reference>
<sequence>MKKYIIFSIIALVAGFTPSCNKLLELEYDGRSSLDELFQTKNGVRGYLNACYNSRIFPDINRSALTDEAHSSERVFQGSLPSLWYADAFSAANYTNVDGQPWSDIYQSIRKCNIFLERIEGVSAEDLASLEDEISSWKAQAHTLRALYYLQLIKRYGAVPLVTAAYEIDHDFSQDGRSPVSAVVTQILADCDAAMRAPESSLGFSWTVRVGENWIMNRAVVQAIRSEATLYAASPSFADGTYSWSGAAEITGNALSNLLTNGYELWTDVPNEDIAQNSYELYFITQHDEQRARDKETIYGGPKVNVWGSHGMPSTPGQNSAGASPTQELVDSYEMQATGLPPITGYSDPQHLQPIINAASGYDPENPYAGRDPRFYATVYFNGAKRDLGASTEPSRDDHYPLEMTTSGNNISITEEDGAFRIETLGGDPNAPTTTLGSDINASSGSILLKFKYKSNVEITNAQFFFQAPGAAGGQSTPENVVLHKSDEWIDFELDLTPYRSESWWTWGAANHSLRFDVGSDGGNIVYVKDMEINVRVEATSADPVQSYVGGKDAISSTDRRATHTGYYLRKYNNWKSGRDNDADGEIRMFRLAEMYLNFAEAAYQSTGNPDAAINIGNGMSMSARDAVNAIRRRVNMPDLPAGLSKDEFEKRYRNERRVELAYEGHRYFDVRRWKIMADVERYVTGMRITNVGGDSFTYERIGFERESFKDKFYLYPIPQGEINKMQSHTGTDWQNPGWN</sequence>
<dbReference type="InterPro" id="IPR012944">
    <property type="entry name" value="SusD_RagB_dom"/>
</dbReference>